<sequence>MAFRSLPDKAFCIADALDEMDSGQDALLEAVGSLGQWKPAKIKVLITSRPVPEVETPLPKHQLSIFDWKSNSSILGSPLMCMPSYQNRDFRELAMDAFLEPGINVENVMAQVPRDLNVLYTDLLQEHAKRSGISLSVQNLLLQSVTHATKPLRLLELAEMCRVIDSDDMGRDIKTMKDFVRIACGPLLEVLPNDTLSVVHHSFTEYLKGVTRVENDGGYPHLGRTPLHILCDVRPEDVERNHRDPEPIDFILARTKNVDVLDYDGLTVLHVTPMGTEYCTKKLLDSGADPQATTCENSTPLHLATRSRKSNIVSMLLSSMSKAGKIPLANAEALDLNEAGDSHQIVGINAVDANGFSALYHAVRSGRPETVAILLKARPGLHAGANIFKACGEFEEENALYNTIYHIKRDPLRQRELTKRKFEDANSDQDEESSPSEELGISLSTYETTRLEEIVTMLVEFGANSSALKLKEEPFEPGIVADYGYLTKDRQRQYQHVKELAIRRTSFLIDPQDQRLPSHFSLLVQHGFTPLHVAAKATAVSKPALWAYDSAKCLLEAGAEFHAVSKGGQSCVGMAKNDAAMVKLLLNHGATLTSSDLVSAVEAGQVNIFREMLHRRTEVGQSLDLDLRPALCATVMLFTNPFYYTEDHQRQSIDLTAIVEMARLLVNCGADPLPKYRIWNEHSGSPCIQFINDSPLPDEKACYKEVTFSPELILKVENLVLEPFLVSGLSLAPTLMHDADLQGETALMCAIRVSIDGAADTSIIQQLLSAAVSPLPTNKRGDNVLHVLALDIATVRLRELFRDLVRYGVDINARNTLGETPLFSFAFRELQNDFQRIFVEGFKREHRGKEYEQPTE</sequence>
<feature type="compositionally biased region" description="Acidic residues" evidence="3">
    <location>
        <begin position="425"/>
        <end position="435"/>
    </location>
</feature>
<dbReference type="AlphaFoldDB" id="A0A084Q8Z2"/>
<dbReference type="SMART" id="SM00248">
    <property type="entry name" value="ANK"/>
    <property type="match status" value="8"/>
</dbReference>
<reference evidence="5 6" key="1">
    <citation type="journal article" date="2014" name="BMC Genomics">
        <title>Comparative genome sequencing reveals chemotype-specific gene clusters in the toxigenic black mold Stachybotrys.</title>
        <authorList>
            <person name="Semeiks J."/>
            <person name="Borek D."/>
            <person name="Otwinowski Z."/>
            <person name="Grishin N.V."/>
        </authorList>
    </citation>
    <scope>NUCLEOTIDE SEQUENCE [LARGE SCALE GENOMIC DNA]</scope>
    <source>
        <strain evidence="5 6">IBT 40285</strain>
    </source>
</reference>
<dbReference type="InterPro" id="IPR056884">
    <property type="entry name" value="NPHP3-like_N"/>
</dbReference>
<dbReference type="PROSITE" id="PS50297">
    <property type="entry name" value="ANK_REP_REGION"/>
    <property type="match status" value="1"/>
</dbReference>
<dbReference type="PANTHER" id="PTHR24133">
    <property type="entry name" value="ANKYRIN DOMAIN-CONTAINING"/>
    <property type="match status" value="1"/>
</dbReference>
<dbReference type="EMBL" id="KL660926">
    <property type="protein sequence ID" value="KFA60427.1"/>
    <property type="molecule type" value="Genomic_DNA"/>
</dbReference>
<evidence type="ECO:0000256" key="2">
    <source>
        <dbReference type="PROSITE-ProRule" id="PRU00023"/>
    </source>
</evidence>
<evidence type="ECO:0000256" key="1">
    <source>
        <dbReference type="ARBA" id="ARBA00022737"/>
    </source>
</evidence>
<dbReference type="SUPFAM" id="SSF48403">
    <property type="entry name" value="Ankyrin repeat"/>
    <property type="match status" value="1"/>
</dbReference>
<dbReference type="PROSITE" id="PS50088">
    <property type="entry name" value="ANK_REPEAT"/>
    <property type="match status" value="2"/>
</dbReference>
<proteinExistence type="predicted"/>
<dbReference type="Pfam" id="PF12796">
    <property type="entry name" value="Ank_2"/>
    <property type="match status" value="1"/>
</dbReference>
<feature type="region of interest" description="Disordered" evidence="3">
    <location>
        <begin position="422"/>
        <end position="441"/>
    </location>
</feature>
<dbReference type="InParanoid" id="A0A084Q8Z2"/>
<keyword evidence="2" id="KW-0040">ANK repeat</keyword>
<accession>A0A084Q8Z2</accession>
<dbReference type="OrthoDB" id="21416at2759"/>
<evidence type="ECO:0000259" key="4">
    <source>
        <dbReference type="Pfam" id="PF24883"/>
    </source>
</evidence>
<dbReference type="InterPro" id="IPR002110">
    <property type="entry name" value="Ankyrin_rpt"/>
</dbReference>
<dbReference type="Proteomes" id="UP000028524">
    <property type="component" value="Unassembled WGS sequence"/>
</dbReference>
<feature type="domain" description="Nephrocystin 3-like N-terminal" evidence="4">
    <location>
        <begin position="5"/>
        <end position="49"/>
    </location>
</feature>
<evidence type="ECO:0000313" key="6">
    <source>
        <dbReference type="Proteomes" id="UP000028524"/>
    </source>
</evidence>
<dbReference type="InterPro" id="IPR036770">
    <property type="entry name" value="Ankyrin_rpt-contain_sf"/>
</dbReference>
<keyword evidence="6" id="KW-1185">Reference proteome</keyword>
<gene>
    <name evidence="5" type="ORF">S40285_07889</name>
</gene>
<keyword evidence="1" id="KW-0677">Repeat</keyword>
<dbReference type="InterPro" id="IPR052391">
    <property type="entry name" value="E3_Ligase-Neurotoxin"/>
</dbReference>
<organism evidence="5 6">
    <name type="scientific">Stachybotrys chlorohalonatus (strain IBT 40285)</name>
    <dbReference type="NCBI Taxonomy" id="1283841"/>
    <lineage>
        <taxon>Eukaryota</taxon>
        <taxon>Fungi</taxon>
        <taxon>Dikarya</taxon>
        <taxon>Ascomycota</taxon>
        <taxon>Pezizomycotina</taxon>
        <taxon>Sordariomycetes</taxon>
        <taxon>Hypocreomycetidae</taxon>
        <taxon>Hypocreales</taxon>
        <taxon>Stachybotryaceae</taxon>
        <taxon>Stachybotrys</taxon>
    </lineage>
</organism>
<feature type="repeat" description="ANK" evidence="2">
    <location>
        <begin position="526"/>
        <end position="566"/>
    </location>
</feature>
<protein>
    <recommendedName>
        <fullName evidence="4">Nephrocystin 3-like N-terminal domain-containing protein</fullName>
    </recommendedName>
</protein>
<name>A0A084Q8Z2_STAC4</name>
<evidence type="ECO:0000256" key="3">
    <source>
        <dbReference type="SAM" id="MobiDB-lite"/>
    </source>
</evidence>
<dbReference type="STRING" id="1283841.A0A084Q8Z2"/>
<feature type="repeat" description="ANK" evidence="2">
    <location>
        <begin position="296"/>
        <end position="318"/>
    </location>
</feature>
<dbReference type="Gene3D" id="1.25.40.20">
    <property type="entry name" value="Ankyrin repeat-containing domain"/>
    <property type="match status" value="3"/>
</dbReference>
<evidence type="ECO:0000313" key="5">
    <source>
        <dbReference type="EMBL" id="KFA60427.1"/>
    </source>
</evidence>
<dbReference type="Pfam" id="PF24883">
    <property type="entry name" value="NPHP3_N"/>
    <property type="match status" value="1"/>
</dbReference>
<dbReference type="PANTHER" id="PTHR24133:SF40">
    <property type="entry name" value="ANKYRIN REPEAT DOMAIN 44"/>
    <property type="match status" value="1"/>
</dbReference>
<dbReference type="HOGENOM" id="CLU_333745_0_0_1"/>